<evidence type="ECO:0000313" key="2">
    <source>
        <dbReference type="EMBL" id="AKI05369.1"/>
    </source>
</evidence>
<dbReference type="EMBL" id="CP011404">
    <property type="protein sequence ID" value="AKI05369.1"/>
    <property type="molecule type" value="Genomic_DNA"/>
</dbReference>
<dbReference type="Gene3D" id="2.40.50.1020">
    <property type="entry name" value="LytTr DNA-binding domain"/>
    <property type="match status" value="1"/>
</dbReference>
<protein>
    <submittedName>
        <fullName evidence="2">Response regulator</fullName>
    </submittedName>
</protein>
<dbReference type="AlphaFoldDB" id="A0A0F7Q1G0"/>
<evidence type="ECO:0000313" key="3">
    <source>
        <dbReference type="Proteomes" id="UP000035027"/>
    </source>
</evidence>
<geneLocation type="plasmid" evidence="2 3">
    <name>pR1</name>
</geneLocation>
<dbReference type="Pfam" id="PF04397">
    <property type="entry name" value="LytTR"/>
    <property type="match status" value="1"/>
</dbReference>
<sequence length="53" mass="6336">MRVHRSFVANVNNIKRFDSKEKKLYFSEKTYCLVSRKNVVPLKNILKEGFVEM</sequence>
<evidence type="ECO:0000259" key="1">
    <source>
        <dbReference type="PROSITE" id="PS50930"/>
    </source>
</evidence>
<feature type="domain" description="HTH LytTR-type" evidence="1">
    <location>
        <begin position="1"/>
        <end position="48"/>
    </location>
</feature>
<proteinExistence type="predicted"/>
<dbReference type="GO" id="GO:0003677">
    <property type="term" value="F:DNA binding"/>
    <property type="evidence" value="ECO:0007669"/>
    <property type="project" value="InterPro"/>
</dbReference>
<keyword evidence="2" id="KW-0614">Plasmid</keyword>
<organism evidence="2 3">
    <name type="scientific">Ligilactobacillus salivarius str. Ren</name>
    <dbReference type="NCBI Taxonomy" id="1194971"/>
    <lineage>
        <taxon>Bacteria</taxon>
        <taxon>Bacillati</taxon>
        <taxon>Bacillota</taxon>
        <taxon>Bacilli</taxon>
        <taxon>Lactobacillales</taxon>
        <taxon>Lactobacillaceae</taxon>
        <taxon>Ligilactobacillus</taxon>
    </lineage>
</organism>
<dbReference type="PROSITE" id="PS50930">
    <property type="entry name" value="HTH_LYTTR"/>
    <property type="match status" value="1"/>
</dbReference>
<name>A0A0F7Q1G0_9LACO</name>
<dbReference type="RefSeq" id="WP_225437691.1">
    <property type="nucleotide sequence ID" value="NZ_CP011404.1"/>
</dbReference>
<accession>A0A0F7Q1G0</accession>
<dbReference type="Proteomes" id="UP000035027">
    <property type="component" value="Plasmid pR1"/>
</dbReference>
<reference evidence="2 3" key="1">
    <citation type="submission" date="2015-04" db="EMBL/GenBank/DDBJ databases">
        <title>Complete genome sequence of Lactobacillus salivarius Ren, a probiotic strain with antitumor activity.</title>
        <authorList>
            <person name="Sun E."/>
            <person name="Zhao L."/>
            <person name="Liu S."/>
            <person name="Zhang M."/>
            <person name="Guo H."/>
            <person name="Ren F."/>
        </authorList>
    </citation>
    <scope>NUCLEOTIDE SEQUENCE [LARGE SCALE GENOMIC DNA]</scope>
    <source>
        <strain evidence="2 3">Ren</strain>
        <plasmid evidence="2 3">pR1</plasmid>
    </source>
</reference>
<gene>
    <name evidence="2" type="ORF">LsR_01851</name>
</gene>
<dbReference type="InterPro" id="IPR007492">
    <property type="entry name" value="LytTR_DNA-bd_dom"/>
</dbReference>
<dbReference type="PATRIC" id="fig|1194971.3.peg.1839"/>